<evidence type="ECO:0000313" key="2">
    <source>
        <dbReference type="Proteomes" id="UP000799771"/>
    </source>
</evidence>
<reference evidence="1" key="1">
    <citation type="journal article" date="2020" name="Stud. Mycol.">
        <title>101 Dothideomycetes genomes: a test case for predicting lifestyles and emergence of pathogens.</title>
        <authorList>
            <person name="Haridas S."/>
            <person name="Albert R."/>
            <person name="Binder M."/>
            <person name="Bloem J."/>
            <person name="Labutti K."/>
            <person name="Salamov A."/>
            <person name="Andreopoulos B."/>
            <person name="Baker S."/>
            <person name="Barry K."/>
            <person name="Bills G."/>
            <person name="Bluhm B."/>
            <person name="Cannon C."/>
            <person name="Castanera R."/>
            <person name="Culley D."/>
            <person name="Daum C."/>
            <person name="Ezra D."/>
            <person name="Gonzalez J."/>
            <person name="Henrissat B."/>
            <person name="Kuo A."/>
            <person name="Liang C."/>
            <person name="Lipzen A."/>
            <person name="Lutzoni F."/>
            <person name="Magnuson J."/>
            <person name="Mondo S."/>
            <person name="Nolan M."/>
            <person name="Ohm R."/>
            <person name="Pangilinan J."/>
            <person name="Park H.-J."/>
            <person name="Ramirez L."/>
            <person name="Alfaro M."/>
            <person name="Sun H."/>
            <person name="Tritt A."/>
            <person name="Yoshinaga Y."/>
            <person name="Zwiers L.-H."/>
            <person name="Turgeon B."/>
            <person name="Goodwin S."/>
            <person name="Spatafora J."/>
            <person name="Crous P."/>
            <person name="Grigoriev I."/>
        </authorList>
    </citation>
    <scope>NUCLEOTIDE SEQUENCE</scope>
    <source>
        <strain evidence="1">CBS 119687</strain>
    </source>
</reference>
<protein>
    <submittedName>
        <fullName evidence="1">Uncharacterized protein</fullName>
    </submittedName>
</protein>
<dbReference type="EMBL" id="ML977501">
    <property type="protein sequence ID" value="KAF2132343.1"/>
    <property type="molecule type" value="Genomic_DNA"/>
</dbReference>
<sequence>MEEIISSLNALRTVGLLSRKHLHLQRSRINRDCDHPRPLRLRTFLSVDLTVGSRCCIRLLALAILYA</sequence>
<gene>
    <name evidence="1" type="ORF">P153DRAFT_364754</name>
</gene>
<organism evidence="1 2">
    <name type="scientific">Dothidotthia symphoricarpi CBS 119687</name>
    <dbReference type="NCBI Taxonomy" id="1392245"/>
    <lineage>
        <taxon>Eukaryota</taxon>
        <taxon>Fungi</taxon>
        <taxon>Dikarya</taxon>
        <taxon>Ascomycota</taxon>
        <taxon>Pezizomycotina</taxon>
        <taxon>Dothideomycetes</taxon>
        <taxon>Pleosporomycetidae</taxon>
        <taxon>Pleosporales</taxon>
        <taxon>Dothidotthiaceae</taxon>
        <taxon>Dothidotthia</taxon>
    </lineage>
</organism>
<proteinExistence type="predicted"/>
<keyword evidence="2" id="KW-1185">Reference proteome</keyword>
<name>A0A6A6AME9_9PLEO</name>
<dbReference type="RefSeq" id="XP_033526730.1">
    <property type="nucleotide sequence ID" value="XM_033667670.1"/>
</dbReference>
<accession>A0A6A6AME9</accession>
<dbReference type="AlphaFoldDB" id="A0A6A6AME9"/>
<evidence type="ECO:0000313" key="1">
    <source>
        <dbReference type="EMBL" id="KAF2132343.1"/>
    </source>
</evidence>
<dbReference type="Proteomes" id="UP000799771">
    <property type="component" value="Unassembled WGS sequence"/>
</dbReference>
<dbReference type="GeneID" id="54408102"/>